<evidence type="ECO:0000313" key="1">
    <source>
        <dbReference type="EMBL" id="REC68115.1"/>
    </source>
</evidence>
<evidence type="ECO:0000313" key="2">
    <source>
        <dbReference type="Proteomes" id="UP000256326"/>
    </source>
</evidence>
<dbReference type="AlphaFoldDB" id="A0A3D9CQP3"/>
<dbReference type="InterPro" id="IPR053842">
    <property type="entry name" value="NikA-like"/>
</dbReference>
<sequence>MLFSLWSKRIKSLSALPIEKIIDRENKFTMDDFYKKLQEELEAEAKKKKSVEYGKLGGRPKKEIRKTERITLRFTPEEMQTIISKSKEKKLNTTDYCRLILNEKTLPNFEQNKILIEYANNFSRISNYMKMGIFNEKEKAELTKEIKNLISELREKIQWL</sequence>
<comment type="caution">
    <text evidence="1">The sequence shown here is derived from an EMBL/GenBank/DDBJ whole genome shotgun (WGS) entry which is preliminary data.</text>
</comment>
<reference evidence="1 2" key="1">
    <citation type="journal article" date="2006" name="Int. J. Syst. Evol. Microbiol.">
        <title>Chryseobacterium hispanicum sp. nov., isolated from the drinking water distribution system of Sevilla, Spain.</title>
        <authorList>
            <person name="Gallego V."/>
            <person name="Garcia M.T."/>
            <person name="Ventosa A."/>
        </authorList>
    </citation>
    <scope>NUCLEOTIDE SEQUENCE [LARGE SCALE GENOMIC DNA]</scope>
    <source>
        <strain evidence="1 2">KCTC 22104</strain>
    </source>
</reference>
<accession>A0A3D9CQP3</accession>
<protein>
    <submittedName>
        <fullName evidence="1">Uncharacterized protein</fullName>
    </submittedName>
</protein>
<proteinExistence type="predicted"/>
<keyword evidence="2" id="KW-1185">Reference proteome</keyword>
<dbReference type="Pfam" id="PF21983">
    <property type="entry name" value="NikA-like"/>
    <property type="match status" value="1"/>
</dbReference>
<dbReference type="EMBL" id="QNUG01000038">
    <property type="protein sequence ID" value="REC68115.1"/>
    <property type="molecule type" value="Genomic_DNA"/>
</dbReference>
<dbReference type="Proteomes" id="UP000256326">
    <property type="component" value="Unassembled WGS sequence"/>
</dbReference>
<gene>
    <name evidence="1" type="ORF">DRF58_14550</name>
</gene>
<organism evidence="1 2">
    <name type="scientific">Epilithonimonas hispanica</name>
    <dbReference type="NCBI Taxonomy" id="358687"/>
    <lineage>
        <taxon>Bacteria</taxon>
        <taxon>Pseudomonadati</taxon>
        <taxon>Bacteroidota</taxon>
        <taxon>Flavobacteriia</taxon>
        <taxon>Flavobacteriales</taxon>
        <taxon>Weeksellaceae</taxon>
        <taxon>Chryseobacterium group</taxon>
        <taxon>Epilithonimonas</taxon>
    </lineage>
</organism>
<name>A0A3D9CQP3_9FLAO</name>